<protein>
    <recommendedName>
        <fullName evidence="2">histidine kinase</fullName>
        <ecNumber evidence="2">2.7.13.3</ecNumber>
    </recommendedName>
</protein>
<evidence type="ECO:0000256" key="2">
    <source>
        <dbReference type="ARBA" id="ARBA00012438"/>
    </source>
</evidence>
<dbReference type="GO" id="GO:0046983">
    <property type="term" value="F:protein dimerization activity"/>
    <property type="evidence" value="ECO:0007669"/>
    <property type="project" value="InterPro"/>
</dbReference>
<dbReference type="RefSeq" id="WP_011502816.1">
    <property type="nucleotide sequence ID" value="NZ_FODT01000010.1"/>
</dbReference>
<keyword evidence="14" id="KW-1185">Reference proteome</keyword>
<dbReference type="PANTHER" id="PTHR24421">
    <property type="entry name" value="NITRATE/NITRITE SENSOR PROTEIN NARX-RELATED"/>
    <property type="match status" value="1"/>
</dbReference>
<dbReference type="InterPro" id="IPR011006">
    <property type="entry name" value="CheY-like_superfamily"/>
</dbReference>
<keyword evidence="3 9" id="KW-0597">Phosphoprotein</keyword>
<name>A0A1H8VWY0_9BRAD</name>
<gene>
    <name evidence="13" type="ORF">SAMN05444123_1108</name>
</gene>
<dbReference type="SUPFAM" id="SSF52172">
    <property type="entry name" value="CheY-like"/>
    <property type="match status" value="1"/>
</dbReference>
<dbReference type="Pfam" id="PF00072">
    <property type="entry name" value="Response_reg"/>
    <property type="match status" value="1"/>
</dbReference>
<dbReference type="SUPFAM" id="SSF55874">
    <property type="entry name" value="ATPase domain of HSP90 chaperone/DNA topoisomerase II/histidine kinase"/>
    <property type="match status" value="1"/>
</dbReference>
<evidence type="ECO:0000256" key="3">
    <source>
        <dbReference type="ARBA" id="ARBA00022553"/>
    </source>
</evidence>
<dbReference type="Pfam" id="PF02518">
    <property type="entry name" value="HATPase_c"/>
    <property type="match status" value="1"/>
</dbReference>
<dbReference type="Pfam" id="PF07730">
    <property type="entry name" value="HisKA_3"/>
    <property type="match status" value="1"/>
</dbReference>
<dbReference type="PROSITE" id="PS50109">
    <property type="entry name" value="HIS_KIN"/>
    <property type="match status" value="1"/>
</dbReference>
<feature type="coiled-coil region" evidence="10">
    <location>
        <begin position="131"/>
        <end position="183"/>
    </location>
</feature>
<keyword evidence="4" id="KW-0808">Transferase</keyword>
<feature type="modified residue" description="4-aspartylphosphate" evidence="9">
    <location>
        <position position="59"/>
    </location>
</feature>
<dbReference type="CDD" id="cd16917">
    <property type="entry name" value="HATPase_UhpB-NarQ-NarX-like"/>
    <property type="match status" value="1"/>
</dbReference>
<feature type="domain" description="Response regulatory" evidence="12">
    <location>
        <begin position="7"/>
        <end position="124"/>
    </location>
</feature>
<dbReference type="OrthoDB" id="9778496at2"/>
<reference evidence="14" key="1">
    <citation type="submission" date="2016-10" db="EMBL/GenBank/DDBJ databases">
        <authorList>
            <person name="Varghese N."/>
            <person name="Submissions S."/>
        </authorList>
    </citation>
    <scope>NUCLEOTIDE SEQUENCE [LARGE SCALE GENOMIC DNA]</scope>
    <source>
        <strain evidence="14">DSM 123</strain>
    </source>
</reference>
<proteinExistence type="predicted"/>
<dbReference type="Gene3D" id="1.20.5.1930">
    <property type="match status" value="1"/>
</dbReference>
<dbReference type="CDD" id="cd00156">
    <property type="entry name" value="REC"/>
    <property type="match status" value="1"/>
</dbReference>
<dbReference type="InterPro" id="IPR011712">
    <property type="entry name" value="Sig_transdc_His_kin_sub3_dim/P"/>
</dbReference>
<keyword evidence="6 13" id="KW-0418">Kinase</keyword>
<keyword evidence="8" id="KW-0902">Two-component regulatory system</keyword>
<dbReference type="EC" id="2.7.13.3" evidence="2"/>
<accession>A0A1H8VWY0</accession>
<organism evidence="13 14">
    <name type="scientific">Rhodopseudomonas pseudopalustris</name>
    <dbReference type="NCBI Taxonomy" id="1513892"/>
    <lineage>
        <taxon>Bacteria</taxon>
        <taxon>Pseudomonadati</taxon>
        <taxon>Pseudomonadota</taxon>
        <taxon>Alphaproteobacteria</taxon>
        <taxon>Hyphomicrobiales</taxon>
        <taxon>Nitrobacteraceae</taxon>
        <taxon>Rhodopseudomonas</taxon>
    </lineage>
</organism>
<evidence type="ECO:0000256" key="4">
    <source>
        <dbReference type="ARBA" id="ARBA00022679"/>
    </source>
</evidence>
<evidence type="ECO:0000256" key="8">
    <source>
        <dbReference type="ARBA" id="ARBA00023012"/>
    </source>
</evidence>
<dbReference type="Proteomes" id="UP000199615">
    <property type="component" value="Unassembled WGS sequence"/>
</dbReference>
<dbReference type="AlphaFoldDB" id="A0A1H8VWY0"/>
<keyword evidence="7" id="KW-0067">ATP-binding</keyword>
<dbReference type="InterPro" id="IPR005467">
    <property type="entry name" value="His_kinase_dom"/>
</dbReference>
<evidence type="ECO:0000256" key="10">
    <source>
        <dbReference type="SAM" id="Coils"/>
    </source>
</evidence>
<feature type="domain" description="Histidine kinase" evidence="11">
    <location>
        <begin position="285"/>
        <end position="376"/>
    </location>
</feature>
<dbReference type="GO" id="GO:0005524">
    <property type="term" value="F:ATP binding"/>
    <property type="evidence" value="ECO:0007669"/>
    <property type="project" value="UniProtKB-KW"/>
</dbReference>
<dbReference type="Gene3D" id="3.40.50.2300">
    <property type="match status" value="1"/>
</dbReference>
<evidence type="ECO:0000259" key="11">
    <source>
        <dbReference type="PROSITE" id="PS50109"/>
    </source>
</evidence>
<evidence type="ECO:0000256" key="6">
    <source>
        <dbReference type="ARBA" id="ARBA00022777"/>
    </source>
</evidence>
<dbReference type="GO" id="GO:0000155">
    <property type="term" value="F:phosphorelay sensor kinase activity"/>
    <property type="evidence" value="ECO:0007669"/>
    <property type="project" value="InterPro"/>
</dbReference>
<keyword evidence="5" id="KW-0547">Nucleotide-binding</keyword>
<evidence type="ECO:0000256" key="7">
    <source>
        <dbReference type="ARBA" id="ARBA00022840"/>
    </source>
</evidence>
<dbReference type="InterPro" id="IPR003594">
    <property type="entry name" value="HATPase_dom"/>
</dbReference>
<evidence type="ECO:0000256" key="9">
    <source>
        <dbReference type="PROSITE-ProRule" id="PRU00169"/>
    </source>
</evidence>
<evidence type="ECO:0000256" key="5">
    <source>
        <dbReference type="ARBA" id="ARBA00022741"/>
    </source>
</evidence>
<sequence length="376" mass="41601">MSRLATRILLIDDARIEFLAFERILHKIPDYRPTLDWISTYSDARAALEQDQHDLYFVDFRLGPDNGLDLVRHARSRGMTKPIIVLTGHGNAAVDQAATEVGANDYLVKGEFDAVLLERSMRYAARNAEALAELDRRLAESKANARELSAQTKRRAAAEADVLQVLRQTMVDQEAERQRIAREMHDNLGQSVTLVQLGLDSIARNAPAQSDIADKATSLKRITHDMSKSLHRIAWEVRPTALDALGLEDAVGQLVADWEPHCSLTFDLHLGIGDLRLPPDVESALYRIIQEGITNVVRHANATRVGVILEKRGSDLICIVEDDGCGVPETKAGSTENASRRLGLLGMRERMALVNGSVELESHPEKGTALFARVPL</sequence>
<evidence type="ECO:0000256" key="1">
    <source>
        <dbReference type="ARBA" id="ARBA00000085"/>
    </source>
</evidence>
<dbReference type="SMART" id="SM00448">
    <property type="entry name" value="REC"/>
    <property type="match status" value="1"/>
</dbReference>
<evidence type="ECO:0000313" key="13">
    <source>
        <dbReference type="EMBL" id="SEP19909.1"/>
    </source>
</evidence>
<evidence type="ECO:0000259" key="12">
    <source>
        <dbReference type="PROSITE" id="PS50110"/>
    </source>
</evidence>
<dbReference type="InterPro" id="IPR036890">
    <property type="entry name" value="HATPase_C_sf"/>
</dbReference>
<dbReference type="InterPro" id="IPR001789">
    <property type="entry name" value="Sig_transdc_resp-reg_receiver"/>
</dbReference>
<dbReference type="SMART" id="SM00387">
    <property type="entry name" value="HATPase_c"/>
    <property type="match status" value="1"/>
</dbReference>
<dbReference type="Gene3D" id="3.30.565.10">
    <property type="entry name" value="Histidine kinase-like ATPase, C-terminal domain"/>
    <property type="match status" value="1"/>
</dbReference>
<dbReference type="InterPro" id="IPR050482">
    <property type="entry name" value="Sensor_HK_TwoCompSys"/>
</dbReference>
<dbReference type="EMBL" id="FODT01000010">
    <property type="protein sequence ID" value="SEP19909.1"/>
    <property type="molecule type" value="Genomic_DNA"/>
</dbReference>
<dbReference type="PROSITE" id="PS50110">
    <property type="entry name" value="RESPONSE_REGULATORY"/>
    <property type="match status" value="1"/>
</dbReference>
<keyword evidence="10" id="KW-0175">Coiled coil</keyword>
<evidence type="ECO:0000313" key="14">
    <source>
        <dbReference type="Proteomes" id="UP000199615"/>
    </source>
</evidence>
<comment type="catalytic activity">
    <reaction evidence="1">
        <text>ATP + protein L-histidine = ADP + protein N-phospho-L-histidine.</text>
        <dbReference type="EC" id="2.7.13.3"/>
    </reaction>
</comment>
<dbReference type="PANTHER" id="PTHR24421:SF10">
    <property type="entry name" value="NITRATE_NITRITE SENSOR PROTEIN NARQ"/>
    <property type="match status" value="1"/>
</dbReference>
<dbReference type="GO" id="GO:0016020">
    <property type="term" value="C:membrane"/>
    <property type="evidence" value="ECO:0007669"/>
    <property type="project" value="InterPro"/>
</dbReference>